<proteinExistence type="predicted"/>
<dbReference type="InterPro" id="IPR050574">
    <property type="entry name" value="HPF/YfiA_ribosome-assoc"/>
</dbReference>
<dbReference type="GO" id="GO:0022627">
    <property type="term" value="C:cytosolic small ribosomal subunit"/>
    <property type="evidence" value="ECO:0007669"/>
    <property type="project" value="TreeGrafter"/>
</dbReference>
<comment type="caution">
    <text evidence="4">The sequence shown here is derived from an EMBL/GenBank/DDBJ whole genome shotgun (WGS) entry which is preliminary data.</text>
</comment>
<name>A0A538SID8_UNCEI</name>
<gene>
    <name evidence="4" type="primary">raiA</name>
    <name evidence="4" type="ORF">E6K73_06680</name>
</gene>
<dbReference type="CDD" id="cd00552">
    <property type="entry name" value="RaiA"/>
    <property type="match status" value="1"/>
</dbReference>
<dbReference type="Proteomes" id="UP000320184">
    <property type="component" value="Unassembled WGS sequence"/>
</dbReference>
<evidence type="ECO:0000256" key="1">
    <source>
        <dbReference type="ARBA" id="ARBA00022845"/>
    </source>
</evidence>
<dbReference type="Gene3D" id="3.30.160.100">
    <property type="entry name" value="Ribosome hibernation promotion factor-like"/>
    <property type="match status" value="1"/>
</dbReference>
<dbReference type="EMBL" id="VBOT01000080">
    <property type="protein sequence ID" value="TMQ51133.1"/>
    <property type="molecule type" value="Genomic_DNA"/>
</dbReference>
<evidence type="ECO:0000256" key="2">
    <source>
        <dbReference type="SAM" id="Coils"/>
    </source>
</evidence>
<dbReference type="Pfam" id="PF02482">
    <property type="entry name" value="Ribosomal_S30AE"/>
    <property type="match status" value="1"/>
</dbReference>
<dbReference type="InterPro" id="IPR036567">
    <property type="entry name" value="RHF-like"/>
</dbReference>
<evidence type="ECO:0000313" key="5">
    <source>
        <dbReference type="Proteomes" id="UP000320184"/>
    </source>
</evidence>
<evidence type="ECO:0000256" key="3">
    <source>
        <dbReference type="SAM" id="MobiDB-lite"/>
    </source>
</evidence>
<sequence>MQINTTARHCELDPEVRLFAQQRLEKLGRFARDIQEAHVIVTAEGYRHSVEITLKLKRREMVSREEATEARSAIERAADRLEMQLRKLKEKRVSRKRGVRSANGAGGLPFREVEEPQLDEDAVGEE</sequence>
<keyword evidence="1" id="KW-0810">Translation regulation</keyword>
<dbReference type="InterPro" id="IPR003489">
    <property type="entry name" value="RHF/RaiA"/>
</dbReference>
<protein>
    <submittedName>
        <fullName evidence="4">Ribosome-associated translation inhibitor RaiA</fullName>
    </submittedName>
</protein>
<feature type="region of interest" description="Disordered" evidence="3">
    <location>
        <begin position="92"/>
        <end position="126"/>
    </location>
</feature>
<dbReference type="PANTHER" id="PTHR33231">
    <property type="entry name" value="30S RIBOSOMAL PROTEIN"/>
    <property type="match status" value="1"/>
</dbReference>
<dbReference type="GO" id="GO:0045900">
    <property type="term" value="P:negative regulation of translational elongation"/>
    <property type="evidence" value="ECO:0007669"/>
    <property type="project" value="TreeGrafter"/>
</dbReference>
<feature type="compositionally biased region" description="Acidic residues" evidence="3">
    <location>
        <begin position="115"/>
        <end position="126"/>
    </location>
</feature>
<dbReference type="PANTHER" id="PTHR33231:SF1">
    <property type="entry name" value="30S RIBOSOMAL PROTEIN"/>
    <property type="match status" value="1"/>
</dbReference>
<feature type="coiled-coil region" evidence="2">
    <location>
        <begin position="64"/>
        <end position="91"/>
    </location>
</feature>
<dbReference type="NCBIfam" id="TIGR00741">
    <property type="entry name" value="yfiA"/>
    <property type="match status" value="1"/>
</dbReference>
<dbReference type="GO" id="GO:0043024">
    <property type="term" value="F:ribosomal small subunit binding"/>
    <property type="evidence" value="ECO:0007669"/>
    <property type="project" value="TreeGrafter"/>
</dbReference>
<evidence type="ECO:0000313" key="4">
    <source>
        <dbReference type="EMBL" id="TMQ51133.1"/>
    </source>
</evidence>
<dbReference type="SUPFAM" id="SSF69754">
    <property type="entry name" value="Ribosome binding protein Y (YfiA homologue)"/>
    <property type="match status" value="1"/>
</dbReference>
<keyword evidence="2" id="KW-0175">Coiled coil</keyword>
<accession>A0A538SID8</accession>
<dbReference type="AlphaFoldDB" id="A0A538SID8"/>
<reference evidence="4 5" key="1">
    <citation type="journal article" date="2019" name="Nat. Microbiol.">
        <title>Mediterranean grassland soil C-N compound turnover is dependent on rainfall and depth, and is mediated by genomically divergent microorganisms.</title>
        <authorList>
            <person name="Diamond S."/>
            <person name="Andeer P.F."/>
            <person name="Li Z."/>
            <person name="Crits-Christoph A."/>
            <person name="Burstein D."/>
            <person name="Anantharaman K."/>
            <person name="Lane K.R."/>
            <person name="Thomas B.C."/>
            <person name="Pan C."/>
            <person name="Northen T.R."/>
            <person name="Banfield J.F."/>
        </authorList>
    </citation>
    <scope>NUCLEOTIDE SEQUENCE [LARGE SCALE GENOMIC DNA]</scope>
    <source>
        <strain evidence="4">WS_3</strain>
    </source>
</reference>
<organism evidence="4 5">
    <name type="scientific">Eiseniibacteriota bacterium</name>
    <dbReference type="NCBI Taxonomy" id="2212470"/>
    <lineage>
        <taxon>Bacteria</taxon>
        <taxon>Candidatus Eiseniibacteriota</taxon>
    </lineage>
</organism>